<dbReference type="GO" id="GO:0004672">
    <property type="term" value="F:protein kinase activity"/>
    <property type="evidence" value="ECO:0007669"/>
    <property type="project" value="InterPro"/>
</dbReference>
<dbReference type="AlphaFoldDB" id="A0AAD9J510"/>
<dbReference type="EC" id="4.6.1.2" evidence="1"/>
<dbReference type="Gene3D" id="1.10.510.10">
    <property type="entry name" value="Transferase(Phosphotransferase) domain 1"/>
    <property type="match status" value="1"/>
</dbReference>
<dbReference type="Proteomes" id="UP001209878">
    <property type="component" value="Unassembled WGS sequence"/>
</dbReference>
<dbReference type="GO" id="GO:0004383">
    <property type="term" value="F:guanylate cyclase activity"/>
    <property type="evidence" value="ECO:0007669"/>
    <property type="project" value="UniProtKB-EC"/>
</dbReference>
<dbReference type="GO" id="GO:0004016">
    <property type="term" value="F:adenylate cyclase activity"/>
    <property type="evidence" value="ECO:0007669"/>
    <property type="project" value="TreeGrafter"/>
</dbReference>
<evidence type="ECO:0000256" key="3">
    <source>
        <dbReference type="ARBA" id="ARBA00023239"/>
    </source>
</evidence>
<dbReference type="GO" id="GO:0007168">
    <property type="term" value="P:receptor guanylyl cyclase signaling pathway"/>
    <property type="evidence" value="ECO:0007669"/>
    <property type="project" value="TreeGrafter"/>
</dbReference>
<feature type="domain" description="Protein kinase" evidence="5">
    <location>
        <begin position="1"/>
        <end position="92"/>
    </location>
</feature>
<dbReference type="InterPro" id="IPR000719">
    <property type="entry name" value="Prot_kinase_dom"/>
</dbReference>
<dbReference type="SUPFAM" id="SSF56112">
    <property type="entry name" value="Protein kinase-like (PK-like)"/>
    <property type="match status" value="1"/>
</dbReference>
<dbReference type="Pfam" id="PF07714">
    <property type="entry name" value="PK_Tyr_Ser-Thr"/>
    <property type="match status" value="1"/>
</dbReference>
<dbReference type="InterPro" id="IPR050401">
    <property type="entry name" value="Cyclic_nucleotide_synthase"/>
</dbReference>
<dbReference type="PANTHER" id="PTHR11920:SF335">
    <property type="entry name" value="GUANYLATE CYCLASE"/>
    <property type="match status" value="1"/>
</dbReference>
<dbReference type="GO" id="GO:0005886">
    <property type="term" value="C:plasma membrane"/>
    <property type="evidence" value="ECO:0007669"/>
    <property type="project" value="TreeGrafter"/>
</dbReference>
<evidence type="ECO:0000259" key="5">
    <source>
        <dbReference type="PROSITE" id="PS50011"/>
    </source>
</evidence>
<dbReference type="GO" id="GO:0005524">
    <property type="term" value="F:ATP binding"/>
    <property type="evidence" value="ECO:0007669"/>
    <property type="project" value="InterPro"/>
</dbReference>
<dbReference type="InterPro" id="IPR011009">
    <property type="entry name" value="Kinase-like_dom_sf"/>
</dbReference>
<comment type="caution">
    <text evidence="6">The sequence shown here is derived from an EMBL/GenBank/DDBJ whole genome shotgun (WGS) entry which is preliminary data.</text>
</comment>
<dbReference type="PROSITE" id="PS50011">
    <property type="entry name" value="PROTEIN_KINASE_DOM"/>
    <property type="match status" value="1"/>
</dbReference>
<accession>A0AAD9J510</accession>
<dbReference type="GO" id="GO:0001653">
    <property type="term" value="F:peptide receptor activity"/>
    <property type="evidence" value="ECO:0007669"/>
    <property type="project" value="TreeGrafter"/>
</dbReference>
<evidence type="ECO:0000313" key="7">
    <source>
        <dbReference type="Proteomes" id="UP001209878"/>
    </source>
</evidence>
<evidence type="ECO:0000256" key="1">
    <source>
        <dbReference type="ARBA" id="ARBA00012202"/>
    </source>
</evidence>
<keyword evidence="2" id="KW-0547">Nucleotide-binding</keyword>
<dbReference type="PANTHER" id="PTHR11920">
    <property type="entry name" value="GUANYLYL CYCLASE"/>
    <property type="match status" value="1"/>
</dbReference>
<gene>
    <name evidence="6" type="ORF">NP493_3751g00006</name>
</gene>
<keyword evidence="4" id="KW-0141">cGMP biosynthesis</keyword>
<organism evidence="6 7">
    <name type="scientific">Ridgeia piscesae</name>
    <name type="common">Tubeworm</name>
    <dbReference type="NCBI Taxonomy" id="27915"/>
    <lineage>
        <taxon>Eukaryota</taxon>
        <taxon>Metazoa</taxon>
        <taxon>Spiralia</taxon>
        <taxon>Lophotrochozoa</taxon>
        <taxon>Annelida</taxon>
        <taxon>Polychaeta</taxon>
        <taxon>Sedentaria</taxon>
        <taxon>Canalipalpata</taxon>
        <taxon>Sabellida</taxon>
        <taxon>Siboglinidae</taxon>
        <taxon>Ridgeia</taxon>
    </lineage>
</organism>
<reference evidence="6" key="1">
    <citation type="journal article" date="2023" name="Mol. Biol. Evol.">
        <title>Third-Generation Sequencing Reveals the Adaptive Role of the Epigenome in Three Deep-Sea Polychaetes.</title>
        <authorList>
            <person name="Perez M."/>
            <person name="Aroh O."/>
            <person name="Sun Y."/>
            <person name="Lan Y."/>
            <person name="Juniper S.K."/>
            <person name="Young C.R."/>
            <person name="Angers B."/>
            <person name="Qian P.Y."/>
        </authorList>
    </citation>
    <scope>NUCLEOTIDE SEQUENCE</scope>
    <source>
        <strain evidence="6">R07B-5</strain>
    </source>
</reference>
<proteinExistence type="predicted"/>
<keyword evidence="7" id="KW-1185">Reference proteome</keyword>
<evidence type="ECO:0000256" key="2">
    <source>
        <dbReference type="ARBA" id="ARBA00022741"/>
    </source>
</evidence>
<sequence length="136" mass="15831">MVTPKADVYSFGIILYETMFRNSPYDTEGDMAMSPEDVVARVRYGERPPYRPRIPEPNQLKPEVVDLMLDCWREKPNDRPDFSLIKKQYKDMNKGMYVRLRCVFLCTLIHNLSLVHSPAISFALIPSKRPYAGCLR</sequence>
<keyword evidence="3" id="KW-0456">Lyase</keyword>
<dbReference type="InterPro" id="IPR001245">
    <property type="entry name" value="Ser-Thr/Tyr_kinase_cat_dom"/>
</dbReference>
<dbReference type="EMBL" id="JAODUO010003735">
    <property type="protein sequence ID" value="KAK2146166.1"/>
    <property type="molecule type" value="Genomic_DNA"/>
</dbReference>
<evidence type="ECO:0000256" key="4">
    <source>
        <dbReference type="ARBA" id="ARBA00023293"/>
    </source>
</evidence>
<name>A0AAD9J510_RIDPI</name>
<evidence type="ECO:0000313" key="6">
    <source>
        <dbReference type="EMBL" id="KAK2146166.1"/>
    </source>
</evidence>
<protein>
    <recommendedName>
        <fullName evidence="1">guanylate cyclase</fullName>
        <ecNumber evidence="1">4.6.1.2</ecNumber>
    </recommendedName>
</protein>